<dbReference type="AlphaFoldDB" id="A0A166NGR6"/>
<dbReference type="GO" id="GO:0004029">
    <property type="term" value="F:aldehyde dehydrogenase (NAD+) activity"/>
    <property type="evidence" value="ECO:0007669"/>
    <property type="project" value="TreeGrafter"/>
</dbReference>
<dbReference type="Pfam" id="PF05368">
    <property type="entry name" value="NmrA"/>
    <property type="match status" value="1"/>
</dbReference>
<proteinExistence type="predicted"/>
<keyword evidence="3" id="KW-1185">Reference proteome</keyword>
<dbReference type="OrthoDB" id="2130169at2759"/>
<dbReference type="PANTHER" id="PTHR48079:SF6">
    <property type="entry name" value="NAD(P)-BINDING DOMAIN-CONTAINING PROTEIN-RELATED"/>
    <property type="match status" value="1"/>
</dbReference>
<dbReference type="Proteomes" id="UP000076532">
    <property type="component" value="Unassembled WGS sequence"/>
</dbReference>
<protein>
    <submittedName>
        <fullName evidence="2">NAD(P)-binding protein</fullName>
    </submittedName>
</protein>
<dbReference type="STRING" id="436010.A0A166NGR6"/>
<organism evidence="2 3">
    <name type="scientific">Athelia psychrophila</name>
    <dbReference type="NCBI Taxonomy" id="1759441"/>
    <lineage>
        <taxon>Eukaryota</taxon>
        <taxon>Fungi</taxon>
        <taxon>Dikarya</taxon>
        <taxon>Basidiomycota</taxon>
        <taxon>Agaricomycotina</taxon>
        <taxon>Agaricomycetes</taxon>
        <taxon>Agaricomycetidae</taxon>
        <taxon>Atheliales</taxon>
        <taxon>Atheliaceae</taxon>
        <taxon>Athelia</taxon>
    </lineage>
</organism>
<evidence type="ECO:0000259" key="1">
    <source>
        <dbReference type="Pfam" id="PF05368"/>
    </source>
</evidence>
<sequence>MSITKVLITGATGYVGGIVTSRLLAHPRAASFEITALVRSEEKAVKLRSLGIKTAIGSYNDVDKLEDLASEADVLLSIADCDAFVAMQAKLRGLKRRYQATGQRPILIHTVREILDRAAGKFTYEQPFSDMDTPRFEALPKEAMHRNVDTEVVKADTEGYVQTYIIMPSTVWGIPTGALADIGVQNMHSMQIPWLINASLKRGQAGLFGQGENLWPQVEVNETADLFIVLLDQILSNPLTAHGRDGYYLVENGEYSHYEASKTVSTAMYELGLSKDDQPTPFSSEELQANPKLYGFGTHCRCAADRSRSIGWIPVKTSADFLASIKPEVEAMAKAAAATSKPT</sequence>
<dbReference type="EMBL" id="KV417523">
    <property type="protein sequence ID" value="KZP24989.1"/>
    <property type="molecule type" value="Genomic_DNA"/>
</dbReference>
<dbReference type="GO" id="GO:0005737">
    <property type="term" value="C:cytoplasm"/>
    <property type="evidence" value="ECO:0007669"/>
    <property type="project" value="TreeGrafter"/>
</dbReference>
<dbReference type="Gene3D" id="3.40.50.720">
    <property type="entry name" value="NAD(P)-binding Rossmann-like Domain"/>
    <property type="match status" value="1"/>
</dbReference>
<accession>A0A166NGR6</accession>
<dbReference type="InterPro" id="IPR051783">
    <property type="entry name" value="NAD(P)-dependent_oxidoreduct"/>
</dbReference>
<dbReference type="InterPro" id="IPR008030">
    <property type="entry name" value="NmrA-like"/>
</dbReference>
<reference evidence="2 3" key="1">
    <citation type="journal article" date="2016" name="Mol. Biol. Evol.">
        <title>Comparative Genomics of Early-Diverging Mushroom-Forming Fungi Provides Insights into the Origins of Lignocellulose Decay Capabilities.</title>
        <authorList>
            <person name="Nagy L.G."/>
            <person name="Riley R."/>
            <person name="Tritt A."/>
            <person name="Adam C."/>
            <person name="Daum C."/>
            <person name="Floudas D."/>
            <person name="Sun H."/>
            <person name="Yadav J.S."/>
            <person name="Pangilinan J."/>
            <person name="Larsson K.H."/>
            <person name="Matsuura K."/>
            <person name="Barry K."/>
            <person name="Labutti K."/>
            <person name="Kuo R."/>
            <person name="Ohm R.A."/>
            <person name="Bhattacharya S.S."/>
            <person name="Shirouzu T."/>
            <person name="Yoshinaga Y."/>
            <person name="Martin F.M."/>
            <person name="Grigoriev I.V."/>
            <person name="Hibbett D.S."/>
        </authorList>
    </citation>
    <scope>NUCLEOTIDE SEQUENCE [LARGE SCALE GENOMIC DNA]</scope>
    <source>
        <strain evidence="2 3">CBS 109695</strain>
    </source>
</reference>
<gene>
    <name evidence="2" type="ORF">FIBSPDRAFT_918579</name>
</gene>
<evidence type="ECO:0000313" key="2">
    <source>
        <dbReference type="EMBL" id="KZP24989.1"/>
    </source>
</evidence>
<feature type="domain" description="NmrA-like" evidence="1">
    <location>
        <begin position="5"/>
        <end position="89"/>
    </location>
</feature>
<dbReference type="PANTHER" id="PTHR48079">
    <property type="entry name" value="PROTEIN YEEZ"/>
    <property type="match status" value="1"/>
</dbReference>
<name>A0A166NGR6_9AGAM</name>
<dbReference type="SUPFAM" id="SSF51735">
    <property type="entry name" value="NAD(P)-binding Rossmann-fold domains"/>
    <property type="match status" value="1"/>
</dbReference>
<evidence type="ECO:0000313" key="3">
    <source>
        <dbReference type="Proteomes" id="UP000076532"/>
    </source>
</evidence>
<dbReference type="InterPro" id="IPR036291">
    <property type="entry name" value="NAD(P)-bd_dom_sf"/>
</dbReference>